<organism evidence="2 3">
    <name type="scientific">Cylicocyclus nassatus</name>
    <name type="common">Nematode worm</name>
    <dbReference type="NCBI Taxonomy" id="53992"/>
    <lineage>
        <taxon>Eukaryota</taxon>
        <taxon>Metazoa</taxon>
        <taxon>Ecdysozoa</taxon>
        <taxon>Nematoda</taxon>
        <taxon>Chromadorea</taxon>
        <taxon>Rhabditida</taxon>
        <taxon>Rhabditina</taxon>
        <taxon>Rhabditomorpha</taxon>
        <taxon>Strongyloidea</taxon>
        <taxon>Strongylidae</taxon>
        <taxon>Cylicocyclus</taxon>
    </lineage>
</organism>
<proteinExistence type="predicted"/>
<name>A0AA36DPC2_CYLNA</name>
<accession>A0AA36DPC2</accession>
<dbReference type="Proteomes" id="UP001176961">
    <property type="component" value="Unassembled WGS sequence"/>
</dbReference>
<protein>
    <submittedName>
        <fullName evidence="2">Uncharacterized protein</fullName>
    </submittedName>
</protein>
<dbReference type="EMBL" id="CATQJL010000001">
    <property type="protein sequence ID" value="CAJ0590911.1"/>
    <property type="molecule type" value="Genomic_DNA"/>
</dbReference>
<evidence type="ECO:0000313" key="2">
    <source>
        <dbReference type="EMBL" id="CAJ0590911.1"/>
    </source>
</evidence>
<feature type="compositionally biased region" description="Polar residues" evidence="1">
    <location>
        <begin position="184"/>
        <end position="194"/>
    </location>
</feature>
<evidence type="ECO:0000313" key="3">
    <source>
        <dbReference type="Proteomes" id="UP001176961"/>
    </source>
</evidence>
<dbReference type="AlphaFoldDB" id="A0AA36DPC2"/>
<feature type="region of interest" description="Disordered" evidence="1">
    <location>
        <begin position="183"/>
        <end position="219"/>
    </location>
</feature>
<gene>
    <name evidence="2" type="ORF">CYNAS_LOCUS2894</name>
</gene>
<comment type="caution">
    <text evidence="2">The sequence shown here is derived from an EMBL/GenBank/DDBJ whole genome shotgun (WGS) entry which is preliminary data.</text>
</comment>
<keyword evidence="3" id="KW-1185">Reference proteome</keyword>
<reference evidence="2" key="1">
    <citation type="submission" date="2023-07" db="EMBL/GenBank/DDBJ databases">
        <authorList>
            <consortium name="CYATHOMIX"/>
        </authorList>
    </citation>
    <scope>NUCLEOTIDE SEQUENCE</scope>
    <source>
        <strain evidence="2">N/A</strain>
    </source>
</reference>
<sequence>MCMDSKYNKVVCDIAKLYYPKIQLTKCELRERQLAMVKDVCLIASKSINLVYPHKLRIVITSAVDPQALQQSFLQTHSFFTRSTLTTCGLVRSCARVEVGAGHTDSYEETQSDSSLWECDRRRDRTDSGEEGDAESAATAVRPCRHHYNICSVENTELHDNTKADRIVYISVHLPAKKFHEALSCSTSKQSNATETRKNSSHCDASTSAEDANQNPPDSVVMSLPYIEGSSPERPFLRPPNTTAKELMEIHRNYRRGLNQEWPVFIPPNMDEDLQNLEHPDPSKRPRYLPLAPPYHLLPNTSFFRKASIKPPPTYSSYGLHPLRRIINRYLASILVDQMKLEEELKMVTGEVKKTTQVEEKREHIAGKIENGNLEAEGVTCGTFESDARWRQPRHPRLVVNHLHYGGQLIHYIQNGGENPPPVPGYFASVPLIPGNVNVTRDLCGSVLSEYVQQRTMQGFKNIPLNTSTEESYSKMGTPLETLYHITHSEQILPISESEGEHISFQEHFPSCSLVTEKYGNVPLSESSISMNIAERCVSLCRSPYG</sequence>
<evidence type="ECO:0000256" key="1">
    <source>
        <dbReference type="SAM" id="MobiDB-lite"/>
    </source>
</evidence>
<feature type="compositionally biased region" description="Basic and acidic residues" evidence="1">
    <location>
        <begin position="118"/>
        <end position="128"/>
    </location>
</feature>
<feature type="compositionally biased region" description="Polar residues" evidence="1">
    <location>
        <begin position="202"/>
        <end position="217"/>
    </location>
</feature>
<feature type="region of interest" description="Disordered" evidence="1">
    <location>
        <begin position="118"/>
        <end position="139"/>
    </location>
</feature>